<dbReference type="Gene3D" id="1.10.357.10">
    <property type="entry name" value="Tetracycline Repressor, domain 2"/>
    <property type="match status" value="1"/>
</dbReference>
<dbReference type="GO" id="GO:0000976">
    <property type="term" value="F:transcription cis-regulatory region binding"/>
    <property type="evidence" value="ECO:0007669"/>
    <property type="project" value="TreeGrafter"/>
</dbReference>
<evidence type="ECO:0000256" key="2">
    <source>
        <dbReference type="ARBA" id="ARBA00023125"/>
    </source>
</evidence>
<dbReference type="GO" id="GO:0003700">
    <property type="term" value="F:DNA-binding transcription factor activity"/>
    <property type="evidence" value="ECO:0007669"/>
    <property type="project" value="TreeGrafter"/>
</dbReference>
<comment type="caution">
    <text evidence="6">The sequence shown here is derived from an EMBL/GenBank/DDBJ whole genome shotgun (WGS) entry which is preliminary data.</text>
</comment>
<keyword evidence="3" id="KW-0804">Transcription</keyword>
<evidence type="ECO:0000313" key="6">
    <source>
        <dbReference type="EMBL" id="MBA2893125.1"/>
    </source>
</evidence>
<dbReference type="InterPro" id="IPR023772">
    <property type="entry name" value="DNA-bd_HTH_TetR-type_CS"/>
</dbReference>
<dbReference type="InterPro" id="IPR001647">
    <property type="entry name" value="HTH_TetR"/>
</dbReference>
<dbReference type="Proteomes" id="UP000530928">
    <property type="component" value="Unassembled WGS sequence"/>
</dbReference>
<dbReference type="Gene3D" id="1.10.10.60">
    <property type="entry name" value="Homeodomain-like"/>
    <property type="match status" value="1"/>
</dbReference>
<dbReference type="PROSITE" id="PS01081">
    <property type="entry name" value="HTH_TETR_1"/>
    <property type="match status" value="1"/>
</dbReference>
<dbReference type="PANTHER" id="PTHR30055">
    <property type="entry name" value="HTH-TYPE TRANSCRIPTIONAL REGULATOR RUTR"/>
    <property type="match status" value="1"/>
</dbReference>
<gene>
    <name evidence="6" type="ORF">HNR30_004479</name>
</gene>
<dbReference type="PRINTS" id="PR00455">
    <property type="entry name" value="HTHTETR"/>
</dbReference>
<dbReference type="AlphaFoldDB" id="A0A7W0HRN5"/>
<dbReference type="PROSITE" id="PS50977">
    <property type="entry name" value="HTH_TETR_2"/>
    <property type="match status" value="1"/>
</dbReference>
<dbReference type="EMBL" id="JACDUR010000004">
    <property type="protein sequence ID" value="MBA2893125.1"/>
    <property type="molecule type" value="Genomic_DNA"/>
</dbReference>
<evidence type="ECO:0000313" key="7">
    <source>
        <dbReference type="Proteomes" id="UP000530928"/>
    </source>
</evidence>
<keyword evidence="7" id="KW-1185">Reference proteome</keyword>
<name>A0A7W0HRN5_9ACTN</name>
<feature type="DNA-binding region" description="H-T-H motif" evidence="4">
    <location>
        <begin position="32"/>
        <end position="51"/>
    </location>
</feature>
<dbReference type="RefSeq" id="WP_181611820.1">
    <property type="nucleotide sequence ID" value="NZ_BAABAM010000003.1"/>
</dbReference>
<accession>A0A7W0HRN5</accession>
<dbReference type="Pfam" id="PF17754">
    <property type="entry name" value="TetR_C_14"/>
    <property type="match status" value="1"/>
</dbReference>
<dbReference type="InterPro" id="IPR009057">
    <property type="entry name" value="Homeodomain-like_sf"/>
</dbReference>
<evidence type="ECO:0000256" key="4">
    <source>
        <dbReference type="PROSITE-ProRule" id="PRU00335"/>
    </source>
</evidence>
<dbReference type="InterPro" id="IPR041347">
    <property type="entry name" value="MftR_C"/>
</dbReference>
<feature type="domain" description="HTH tetR-type" evidence="5">
    <location>
        <begin position="9"/>
        <end position="69"/>
    </location>
</feature>
<organism evidence="6 7">
    <name type="scientific">Nonomuraea soli</name>
    <dbReference type="NCBI Taxonomy" id="1032476"/>
    <lineage>
        <taxon>Bacteria</taxon>
        <taxon>Bacillati</taxon>
        <taxon>Actinomycetota</taxon>
        <taxon>Actinomycetes</taxon>
        <taxon>Streptosporangiales</taxon>
        <taxon>Streptosporangiaceae</taxon>
        <taxon>Nonomuraea</taxon>
    </lineage>
</organism>
<proteinExistence type="predicted"/>
<dbReference type="InterPro" id="IPR050109">
    <property type="entry name" value="HTH-type_TetR-like_transc_reg"/>
</dbReference>
<evidence type="ECO:0000259" key="5">
    <source>
        <dbReference type="PROSITE" id="PS50977"/>
    </source>
</evidence>
<evidence type="ECO:0000256" key="1">
    <source>
        <dbReference type="ARBA" id="ARBA00023015"/>
    </source>
</evidence>
<keyword evidence="1" id="KW-0805">Transcription regulation</keyword>
<keyword evidence="2 4" id="KW-0238">DNA-binding</keyword>
<evidence type="ECO:0000256" key="3">
    <source>
        <dbReference type="ARBA" id="ARBA00023163"/>
    </source>
</evidence>
<dbReference type="Pfam" id="PF00440">
    <property type="entry name" value="TetR_N"/>
    <property type="match status" value="1"/>
</dbReference>
<protein>
    <submittedName>
        <fullName evidence="6">AcrR family transcriptional regulator</fullName>
    </submittedName>
</protein>
<reference evidence="6 7" key="1">
    <citation type="submission" date="2020-07" db="EMBL/GenBank/DDBJ databases">
        <title>Genomic Encyclopedia of Type Strains, Phase IV (KMG-IV): sequencing the most valuable type-strain genomes for metagenomic binning, comparative biology and taxonomic classification.</title>
        <authorList>
            <person name="Goeker M."/>
        </authorList>
    </citation>
    <scope>NUCLEOTIDE SEQUENCE [LARGE SCALE GENOMIC DNA]</scope>
    <source>
        <strain evidence="6 7">DSM 45533</strain>
    </source>
</reference>
<dbReference type="PANTHER" id="PTHR30055:SF238">
    <property type="entry name" value="MYCOFACTOCIN BIOSYNTHESIS TRANSCRIPTIONAL REGULATOR MFTR-RELATED"/>
    <property type="match status" value="1"/>
</dbReference>
<sequence>MGLRERKKEKTRLALLDAALDLFLEQGYETTTVEQIAGVVDVSSRTFFRYFSSKEHLALWWHDHGEEIMQECLRDRPLDEPPFTSLLHCVRAVIADMRNSTPEDTDRFLKVRKLYENNPMLVGRAVARGSQTELRLVEEVARRTGRDPATDQLPALIVGFAMAAMRVGFECPGQEITDLAELTGRMEATLVVVEASFRPGWDLAA</sequence>
<dbReference type="SUPFAM" id="SSF46689">
    <property type="entry name" value="Homeodomain-like"/>
    <property type="match status" value="1"/>
</dbReference>